<proteinExistence type="predicted"/>
<evidence type="ECO:0000256" key="1">
    <source>
        <dbReference type="SAM" id="Phobius"/>
    </source>
</evidence>
<comment type="caution">
    <text evidence="3">The sequence shown here is derived from an EMBL/GenBank/DDBJ whole genome shotgun (WGS) entry which is preliminary data.</text>
</comment>
<dbReference type="AlphaFoldDB" id="A0A2H9TM20"/>
<sequence>MTLLTQQLDGQKIEANRLQTDNIKLFERIKFLEAFNNKKHLVKENVDTELGELLHQYQPAYEDRLDPFRLFFQNEIVRRFKSLGQTDRTVWKLGRIFLTNKFIRRFMVTYFVVLHVILIYILFRGGERGVAH</sequence>
<dbReference type="STRING" id="1246581.A0A2H9TM20"/>
<gene>
    <name evidence="3" type="ORF">PSACC_01326</name>
</gene>
<reference evidence="3 4" key="1">
    <citation type="submission" date="2016-10" db="EMBL/GenBank/DDBJ databases">
        <title>The genome of Paramicrosporidium saccamoebae is the missing link in understanding Cryptomycota and Microsporidia evolution.</title>
        <authorList>
            <person name="Quandt C.A."/>
            <person name="Beaudet D."/>
            <person name="Corsaro D."/>
            <person name="Michel R."/>
            <person name="Corradi N."/>
            <person name="James T."/>
        </authorList>
    </citation>
    <scope>NUCLEOTIDE SEQUENCE [LARGE SCALE GENOMIC DNA]</scope>
    <source>
        <strain evidence="3 4">KSL3</strain>
    </source>
</reference>
<evidence type="ECO:0000259" key="2">
    <source>
        <dbReference type="Pfam" id="PF08172"/>
    </source>
</evidence>
<name>A0A2H9TM20_9FUNG</name>
<dbReference type="GO" id="GO:0006891">
    <property type="term" value="P:intra-Golgi vesicle-mediated transport"/>
    <property type="evidence" value="ECO:0007669"/>
    <property type="project" value="InterPro"/>
</dbReference>
<keyword evidence="1" id="KW-0472">Membrane</keyword>
<dbReference type="Proteomes" id="UP000240830">
    <property type="component" value="Unassembled WGS sequence"/>
</dbReference>
<dbReference type="EMBL" id="MTSL01000101">
    <property type="protein sequence ID" value="PJF18821.1"/>
    <property type="molecule type" value="Genomic_DNA"/>
</dbReference>
<keyword evidence="1" id="KW-1133">Transmembrane helix</keyword>
<dbReference type="Pfam" id="PF08172">
    <property type="entry name" value="CASP_C"/>
    <property type="match status" value="1"/>
</dbReference>
<dbReference type="InterPro" id="IPR012955">
    <property type="entry name" value="CASP_C"/>
</dbReference>
<feature type="domain" description="CASP C-terminal" evidence="2">
    <location>
        <begin position="6"/>
        <end position="124"/>
    </location>
</feature>
<accession>A0A2H9TM20</accession>
<dbReference type="GO" id="GO:0000139">
    <property type="term" value="C:Golgi membrane"/>
    <property type="evidence" value="ECO:0007669"/>
    <property type="project" value="InterPro"/>
</dbReference>
<organism evidence="3 4">
    <name type="scientific">Paramicrosporidium saccamoebae</name>
    <dbReference type="NCBI Taxonomy" id="1246581"/>
    <lineage>
        <taxon>Eukaryota</taxon>
        <taxon>Fungi</taxon>
        <taxon>Fungi incertae sedis</taxon>
        <taxon>Cryptomycota</taxon>
        <taxon>Cryptomycota incertae sedis</taxon>
        <taxon>Paramicrosporidium</taxon>
    </lineage>
</organism>
<evidence type="ECO:0000313" key="4">
    <source>
        <dbReference type="Proteomes" id="UP000240830"/>
    </source>
</evidence>
<protein>
    <recommendedName>
        <fullName evidence="2">CASP C-terminal domain-containing protein</fullName>
    </recommendedName>
</protein>
<keyword evidence="4" id="KW-1185">Reference proteome</keyword>
<dbReference type="OrthoDB" id="10257567at2759"/>
<evidence type="ECO:0000313" key="3">
    <source>
        <dbReference type="EMBL" id="PJF18821.1"/>
    </source>
</evidence>
<keyword evidence="1" id="KW-0812">Transmembrane</keyword>
<feature type="transmembrane region" description="Helical" evidence="1">
    <location>
        <begin position="102"/>
        <end position="123"/>
    </location>
</feature>